<keyword evidence="3" id="KW-1185">Reference proteome</keyword>
<dbReference type="EnsemblMetazoa" id="GPAI023481-RA">
    <property type="protein sequence ID" value="GPAI023481-PA"/>
    <property type="gene ID" value="GPAI023481"/>
</dbReference>
<keyword evidence="1" id="KW-0472">Membrane</keyword>
<organism evidence="2 3">
    <name type="scientific">Glossina pallidipes</name>
    <name type="common">Tsetse fly</name>
    <dbReference type="NCBI Taxonomy" id="7398"/>
    <lineage>
        <taxon>Eukaryota</taxon>
        <taxon>Metazoa</taxon>
        <taxon>Ecdysozoa</taxon>
        <taxon>Arthropoda</taxon>
        <taxon>Hexapoda</taxon>
        <taxon>Insecta</taxon>
        <taxon>Pterygota</taxon>
        <taxon>Neoptera</taxon>
        <taxon>Endopterygota</taxon>
        <taxon>Diptera</taxon>
        <taxon>Brachycera</taxon>
        <taxon>Muscomorpha</taxon>
        <taxon>Hippoboscoidea</taxon>
        <taxon>Glossinidae</taxon>
        <taxon>Glossina</taxon>
    </lineage>
</organism>
<keyword evidence="1" id="KW-1133">Transmembrane helix</keyword>
<sequence length="152" mass="17890">MMCKTFNHVISQPMLHKQYCFLVVTFIPLQYICGSCIKYNLFFREYEFIDAEKSSEYWFYRLIQSSIFFVNGSLYNKCKLFVISLVIEYADVHMKLGTPIFVKTVLYLITCLILIFDIYAILDLAKKSHFNRNAEISINRELIENLDCGSIT</sequence>
<dbReference type="Proteomes" id="UP000092445">
    <property type="component" value="Unassembled WGS sequence"/>
</dbReference>
<dbReference type="VEuPathDB" id="VectorBase:GPAI023481"/>
<dbReference type="AlphaFoldDB" id="A0A1A9ZSD0"/>
<evidence type="ECO:0000256" key="1">
    <source>
        <dbReference type="SAM" id="Phobius"/>
    </source>
</evidence>
<feature type="transmembrane region" description="Helical" evidence="1">
    <location>
        <begin position="20"/>
        <end position="41"/>
    </location>
</feature>
<keyword evidence="1" id="KW-0812">Transmembrane</keyword>
<reference evidence="3" key="1">
    <citation type="submission" date="2014-03" db="EMBL/GenBank/DDBJ databases">
        <authorList>
            <person name="Aksoy S."/>
            <person name="Warren W."/>
            <person name="Wilson R.K."/>
        </authorList>
    </citation>
    <scope>NUCLEOTIDE SEQUENCE [LARGE SCALE GENOMIC DNA]</scope>
    <source>
        <strain evidence="3">IAEA</strain>
    </source>
</reference>
<proteinExistence type="predicted"/>
<accession>A0A1A9ZSD0</accession>
<evidence type="ECO:0000313" key="3">
    <source>
        <dbReference type="Proteomes" id="UP000092445"/>
    </source>
</evidence>
<reference evidence="2" key="2">
    <citation type="submission" date="2020-05" db="UniProtKB">
        <authorList>
            <consortium name="EnsemblMetazoa"/>
        </authorList>
    </citation>
    <scope>IDENTIFICATION</scope>
    <source>
        <strain evidence="2">IAEA</strain>
    </source>
</reference>
<protein>
    <submittedName>
        <fullName evidence="2">Uncharacterized protein</fullName>
    </submittedName>
</protein>
<feature type="transmembrane region" description="Helical" evidence="1">
    <location>
        <begin position="100"/>
        <end position="122"/>
    </location>
</feature>
<name>A0A1A9ZSD0_GLOPL</name>
<evidence type="ECO:0000313" key="2">
    <source>
        <dbReference type="EnsemblMetazoa" id="GPAI023481-PA"/>
    </source>
</evidence>